<dbReference type="PANTHER" id="PTHR46730:SF1">
    <property type="entry name" value="PLAT DOMAIN-CONTAINING PROTEIN"/>
    <property type="match status" value="1"/>
</dbReference>
<sequence>MRNDVSNASCLANRGNLLFNDSIKSSIVIRSNSLELNQTYQFMIRMRNHQNPSLQTTGYLLVTVDDTRPYTVLIGCVIRTICSREVEFQLVNPTTQVALFSVCNGNCMTLQQITWNVYYGERNSSSNVTQWILFNETSVWFFGQNTSNFTATNGLFLTHPQVALWRFETVYSSVNDTTSSSLIFRINQPPDNGFCSIDPLNGTINSIFTVSCSQWFDSDDIRDYALYVWTNNSEKIIVAFSSDSIFQVRLPAIDNQTSILRLSVHIRDRFYCTTEYFLTEVQVRTDSMVISNLISQLQNSSTEITTNPIVRLLASENQNIVGQVIISLSQDFNKVNKDLIGNVFSSKIQHDFKN</sequence>
<dbReference type="Proteomes" id="UP000663828">
    <property type="component" value="Unassembled WGS sequence"/>
</dbReference>
<dbReference type="GO" id="GO:0005261">
    <property type="term" value="F:monoatomic cation channel activity"/>
    <property type="evidence" value="ECO:0007669"/>
    <property type="project" value="TreeGrafter"/>
</dbReference>
<reference evidence="7" key="1">
    <citation type="submission" date="2021-02" db="EMBL/GenBank/DDBJ databases">
        <authorList>
            <person name="Nowell W R."/>
        </authorList>
    </citation>
    <scope>NUCLEOTIDE SEQUENCE</scope>
</reference>
<dbReference type="EMBL" id="CAJNOR010015898">
    <property type="protein sequence ID" value="CAF1683607.1"/>
    <property type="molecule type" value="Genomic_DNA"/>
</dbReference>
<protein>
    <recommendedName>
        <fullName evidence="6">PKD/REJ-like domain-containing protein</fullName>
    </recommendedName>
</protein>
<comment type="caution">
    <text evidence="7">The sequence shown here is derived from an EMBL/GenBank/DDBJ whole genome shotgun (WGS) entry which is preliminary data.</text>
</comment>
<dbReference type="GO" id="GO:0006816">
    <property type="term" value="P:calcium ion transport"/>
    <property type="evidence" value="ECO:0007669"/>
    <property type="project" value="TreeGrafter"/>
</dbReference>
<evidence type="ECO:0000256" key="3">
    <source>
        <dbReference type="ARBA" id="ARBA00022737"/>
    </source>
</evidence>
<evidence type="ECO:0000313" key="7">
    <source>
        <dbReference type="EMBL" id="CAF1683607.1"/>
    </source>
</evidence>
<comment type="subcellular location">
    <subcellularLocation>
        <location evidence="1">Membrane</location>
    </subcellularLocation>
</comment>
<keyword evidence="2" id="KW-0812">Transmembrane</keyword>
<accession>A0A816HBB0</accession>
<evidence type="ECO:0000259" key="6">
    <source>
        <dbReference type="Pfam" id="PF02010"/>
    </source>
</evidence>
<proteinExistence type="predicted"/>
<keyword evidence="3" id="KW-0677">Repeat</keyword>
<feature type="non-terminal residue" evidence="7">
    <location>
        <position position="1"/>
    </location>
</feature>
<keyword evidence="4" id="KW-1133">Transmembrane helix</keyword>
<dbReference type="InterPro" id="IPR002859">
    <property type="entry name" value="PKD/REJ-like"/>
</dbReference>
<evidence type="ECO:0000313" key="8">
    <source>
        <dbReference type="Proteomes" id="UP000663828"/>
    </source>
</evidence>
<keyword evidence="5" id="KW-0472">Membrane</keyword>
<evidence type="ECO:0000256" key="4">
    <source>
        <dbReference type="ARBA" id="ARBA00022989"/>
    </source>
</evidence>
<dbReference type="PANTHER" id="PTHR46730">
    <property type="entry name" value="POLYCYSTIN-1"/>
    <property type="match status" value="1"/>
</dbReference>
<evidence type="ECO:0000256" key="5">
    <source>
        <dbReference type="ARBA" id="ARBA00023136"/>
    </source>
</evidence>
<dbReference type="Pfam" id="PF02010">
    <property type="entry name" value="REJ"/>
    <property type="match status" value="1"/>
</dbReference>
<evidence type="ECO:0000256" key="1">
    <source>
        <dbReference type="ARBA" id="ARBA00004370"/>
    </source>
</evidence>
<gene>
    <name evidence="7" type="ORF">XAT740_LOCUS61240</name>
</gene>
<organism evidence="7 8">
    <name type="scientific">Adineta ricciae</name>
    <name type="common">Rotifer</name>
    <dbReference type="NCBI Taxonomy" id="249248"/>
    <lineage>
        <taxon>Eukaryota</taxon>
        <taxon>Metazoa</taxon>
        <taxon>Spiralia</taxon>
        <taxon>Gnathifera</taxon>
        <taxon>Rotifera</taxon>
        <taxon>Eurotatoria</taxon>
        <taxon>Bdelloidea</taxon>
        <taxon>Adinetida</taxon>
        <taxon>Adinetidae</taxon>
        <taxon>Adineta</taxon>
    </lineage>
</organism>
<dbReference type="GO" id="GO:0005886">
    <property type="term" value="C:plasma membrane"/>
    <property type="evidence" value="ECO:0007669"/>
    <property type="project" value="TreeGrafter"/>
</dbReference>
<name>A0A816HBB0_ADIRI</name>
<feature type="domain" description="PKD/REJ-like" evidence="6">
    <location>
        <begin position="12"/>
        <end position="325"/>
    </location>
</feature>
<dbReference type="AlphaFoldDB" id="A0A816HBB0"/>
<keyword evidence="8" id="KW-1185">Reference proteome</keyword>
<evidence type="ECO:0000256" key="2">
    <source>
        <dbReference type="ARBA" id="ARBA00022692"/>
    </source>
</evidence>